<reference evidence="4 5" key="1">
    <citation type="submission" date="2019-04" db="EMBL/GenBank/DDBJ databases">
        <title>Taxonomy of novel Haliea sp. from mangrove soil of West Coast of India.</title>
        <authorList>
            <person name="Verma A."/>
            <person name="Kumar P."/>
            <person name="Krishnamurthi S."/>
        </authorList>
    </citation>
    <scope>NUCLEOTIDE SEQUENCE [LARGE SCALE GENOMIC DNA]</scope>
    <source>
        <strain evidence="4 5">SAOS-164</strain>
    </source>
</reference>
<dbReference type="OrthoDB" id="20590at2"/>
<dbReference type="Pfam" id="PF13561">
    <property type="entry name" value="adh_short_C2"/>
    <property type="match status" value="1"/>
</dbReference>
<evidence type="ECO:0000256" key="2">
    <source>
        <dbReference type="ARBA" id="ARBA00023002"/>
    </source>
</evidence>
<dbReference type="PANTHER" id="PTHR24321:SF11">
    <property type="entry name" value="BLR0893 PROTEIN"/>
    <property type="match status" value="1"/>
</dbReference>
<dbReference type="PRINTS" id="PR00080">
    <property type="entry name" value="SDRFAMILY"/>
</dbReference>
<comment type="caution">
    <text evidence="4">The sequence shown here is derived from an EMBL/GenBank/DDBJ whole genome shotgun (WGS) entry which is preliminary data.</text>
</comment>
<dbReference type="SUPFAM" id="SSF51735">
    <property type="entry name" value="NAD(P)-binding Rossmann-fold domains"/>
    <property type="match status" value="1"/>
</dbReference>
<dbReference type="CDD" id="cd05233">
    <property type="entry name" value="SDR_c"/>
    <property type="match status" value="1"/>
</dbReference>
<dbReference type="SMART" id="SM00822">
    <property type="entry name" value="PKS_KR"/>
    <property type="match status" value="1"/>
</dbReference>
<dbReference type="Proteomes" id="UP000298050">
    <property type="component" value="Unassembled WGS sequence"/>
</dbReference>
<protein>
    <submittedName>
        <fullName evidence="4">SDR family oxidoreductase</fullName>
    </submittedName>
</protein>
<dbReference type="InterPro" id="IPR057326">
    <property type="entry name" value="KR_dom"/>
</dbReference>
<proteinExistence type="inferred from homology"/>
<dbReference type="Gene3D" id="3.40.50.720">
    <property type="entry name" value="NAD(P)-binding Rossmann-like Domain"/>
    <property type="match status" value="1"/>
</dbReference>
<dbReference type="InterPro" id="IPR036291">
    <property type="entry name" value="NAD(P)-bd_dom_sf"/>
</dbReference>
<dbReference type="GO" id="GO:0016491">
    <property type="term" value="F:oxidoreductase activity"/>
    <property type="evidence" value="ECO:0007669"/>
    <property type="project" value="UniProtKB-KW"/>
</dbReference>
<dbReference type="AlphaFoldDB" id="A0A4Z0LW73"/>
<keyword evidence="2" id="KW-0560">Oxidoreductase</keyword>
<organism evidence="4 5">
    <name type="scientific">Mangrovimicrobium sediminis</name>
    <dbReference type="NCBI Taxonomy" id="2562682"/>
    <lineage>
        <taxon>Bacteria</taxon>
        <taxon>Pseudomonadati</taxon>
        <taxon>Pseudomonadota</taxon>
        <taxon>Gammaproteobacteria</taxon>
        <taxon>Cellvibrionales</taxon>
        <taxon>Halieaceae</taxon>
        <taxon>Mangrovimicrobium</taxon>
    </lineage>
</organism>
<dbReference type="FunFam" id="3.40.50.720:FF:000084">
    <property type="entry name" value="Short-chain dehydrogenase reductase"/>
    <property type="match status" value="1"/>
</dbReference>
<name>A0A4Z0LW73_9GAMM</name>
<dbReference type="PANTHER" id="PTHR24321">
    <property type="entry name" value="DEHYDROGENASES, SHORT CHAIN"/>
    <property type="match status" value="1"/>
</dbReference>
<accession>A0A4Z0LW73</accession>
<evidence type="ECO:0000256" key="1">
    <source>
        <dbReference type="ARBA" id="ARBA00006484"/>
    </source>
</evidence>
<evidence type="ECO:0000259" key="3">
    <source>
        <dbReference type="SMART" id="SM00822"/>
    </source>
</evidence>
<gene>
    <name evidence="4" type="ORF">E4634_18730</name>
</gene>
<dbReference type="InterPro" id="IPR002347">
    <property type="entry name" value="SDR_fam"/>
</dbReference>
<feature type="domain" description="Ketoreductase" evidence="3">
    <location>
        <begin position="4"/>
        <end position="175"/>
    </location>
</feature>
<evidence type="ECO:0000313" key="5">
    <source>
        <dbReference type="Proteomes" id="UP000298050"/>
    </source>
</evidence>
<evidence type="ECO:0000313" key="4">
    <source>
        <dbReference type="EMBL" id="TGD71427.1"/>
    </source>
</evidence>
<comment type="similarity">
    <text evidence="1">Belongs to the short-chain dehydrogenases/reductases (SDR) family.</text>
</comment>
<keyword evidence="5" id="KW-1185">Reference proteome</keyword>
<dbReference type="PRINTS" id="PR00081">
    <property type="entry name" value="GDHRDH"/>
</dbReference>
<dbReference type="EMBL" id="SRLE01000014">
    <property type="protein sequence ID" value="TGD71427.1"/>
    <property type="molecule type" value="Genomic_DNA"/>
</dbReference>
<sequence length="249" mass="25174">MGGRTLLVTGGTGGLGSATARLCASRGAQVVIADLDADAGTALAKDIRADGGEAAFVRTDVTDEAQVKAMVAFAVDTFGGLHGAFNNAGIDNGHKTILEADLAHWQQNLAVNLTGVFLCLKYEIEHMIATGTSGAIVNTSSTAGAVGCANAVAYISAKHGVVGLTRSTAVDYSAKGIRVNAVLPGAVNTPMLEGALEDKAFAEMVARSHPIGRVGQAPEVAETVAWLLSDAAAFVTGACVSVDGGFTTQ</sequence>